<evidence type="ECO:0000313" key="3">
    <source>
        <dbReference type="Proteomes" id="UP000223913"/>
    </source>
</evidence>
<dbReference type="GO" id="GO:0019284">
    <property type="term" value="P:L-methionine salvage from S-adenosylmethionine"/>
    <property type="evidence" value="ECO:0007669"/>
    <property type="project" value="TreeGrafter"/>
</dbReference>
<evidence type="ECO:0000259" key="1">
    <source>
        <dbReference type="Pfam" id="PF01048"/>
    </source>
</evidence>
<dbReference type="Pfam" id="PF01048">
    <property type="entry name" value="PNP_UDP_1"/>
    <property type="match status" value="1"/>
</dbReference>
<proteinExistence type="predicted"/>
<dbReference type="CDD" id="cd09008">
    <property type="entry name" value="MTAN"/>
    <property type="match status" value="1"/>
</dbReference>
<dbReference type="InterPro" id="IPR035994">
    <property type="entry name" value="Nucleoside_phosphorylase_sf"/>
</dbReference>
<sequence length="381" mass="42097">MKVVILSPLHLELQACMEHFSDVRSISKGAYNYFTAQHETNYTTLDLIFRETGAGLQAVSQETERAIRDWEPTVVLLVGIAGSIKDAGIGDLVIASKAYGYDAGKETEKGYVARPDVVPTTPLMLELAKKVKHDKQWQRFATGTGYTPEIYFGPIAAGDKVVAFTGSKTYEIIKTHFNDTLAVEMESIGFAKICLHYPLIQCLNIRGISDQVDGKSHADAGGSQPKAAAVAAAFMRGFIDELDPVQFNFSAMELKPLVNQIMELLLPMLKMEAGKEIGNDLKEATNTTIRELWTKVKPLFIEEFEEYKEDPDEDQLVLIKAKLSRSLKKNETLQQELSALLNRAQETPAGQTIIQNSKNVIHGSNITVGGDFRLGDNIKKG</sequence>
<comment type="caution">
    <text evidence="2">The sequence shown here is derived from an EMBL/GenBank/DDBJ whole genome shotgun (WGS) entry which is preliminary data.</text>
</comment>
<dbReference type="GO" id="GO:0008782">
    <property type="term" value="F:adenosylhomocysteine nucleosidase activity"/>
    <property type="evidence" value="ECO:0007669"/>
    <property type="project" value="TreeGrafter"/>
</dbReference>
<dbReference type="PANTHER" id="PTHR46832">
    <property type="entry name" value="5'-METHYLTHIOADENOSINE/S-ADENOSYLHOMOCYSTEINE NUCLEOSIDASE"/>
    <property type="match status" value="1"/>
</dbReference>
<dbReference type="Gene3D" id="3.40.50.1580">
    <property type="entry name" value="Nucleoside phosphorylase domain"/>
    <property type="match status" value="1"/>
</dbReference>
<name>A0A2D0N1A5_FLAN2</name>
<protein>
    <recommendedName>
        <fullName evidence="1">Nucleoside phosphorylase domain-containing protein</fullName>
    </recommendedName>
</protein>
<dbReference type="EMBL" id="PDUD01000042">
    <property type="protein sequence ID" value="PHN02322.1"/>
    <property type="molecule type" value="Genomic_DNA"/>
</dbReference>
<gene>
    <name evidence="2" type="ORF">CRP01_33030</name>
</gene>
<reference evidence="2 3" key="1">
    <citation type="submission" date="2017-10" db="EMBL/GenBank/DDBJ databases">
        <title>The draft genome sequence of Lewinella nigricans NBRC 102662.</title>
        <authorList>
            <person name="Wang K."/>
        </authorList>
    </citation>
    <scope>NUCLEOTIDE SEQUENCE [LARGE SCALE GENOMIC DNA]</scope>
    <source>
        <strain evidence="2 3">NBRC 102662</strain>
    </source>
</reference>
<dbReference type="OrthoDB" id="9792278at2"/>
<dbReference type="SUPFAM" id="SSF53167">
    <property type="entry name" value="Purine and uridine phosphorylases"/>
    <property type="match status" value="1"/>
</dbReference>
<dbReference type="GO" id="GO:0008930">
    <property type="term" value="F:methylthioadenosine nucleosidase activity"/>
    <property type="evidence" value="ECO:0007669"/>
    <property type="project" value="TreeGrafter"/>
</dbReference>
<dbReference type="InterPro" id="IPR000845">
    <property type="entry name" value="Nucleoside_phosphorylase_d"/>
</dbReference>
<organism evidence="2 3">
    <name type="scientific">Flavilitoribacter nigricans (strain ATCC 23147 / DSM 23189 / NBRC 102662 / NCIMB 1420 / SS-2)</name>
    <name type="common">Lewinella nigricans</name>
    <dbReference type="NCBI Taxonomy" id="1122177"/>
    <lineage>
        <taxon>Bacteria</taxon>
        <taxon>Pseudomonadati</taxon>
        <taxon>Bacteroidota</taxon>
        <taxon>Saprospiria</taxon>
        <taxon>Saprospirales</taxon>
        <taxon>Lewinellaceae</taxon>
        <taxon>Flavilitoribacter</taxon>
    </lineage>
</organism>
<dbReference type="GO" id="GO:0005829">
    <property type="term" value="C:cytosol"/>
    <property type="evidence" value="ECO:0007669"/>
    <property type="project" value="TreeGrafter"/>
</dbReference>
<dbReference type="GO" id="GO:0009116">
    <property type="term" value="P:nucleoside metabolic process"/>
    <property type="evidence" value="ECO:0007669"/>
    <property type="project" value="InterPro"/>
</dbReference>
<dbReference type="AlphaFoldDB" id="A0A2D0N1A5"/>
<dbReference type="RefSeq" id="WP_099154350.1">
    <property type="nucleotide sequence ID" value="NZ_PDUD01000042.1"/>
</dbReference>
<accession>A0A2D0N1A5</accession>
<dbReference type="PANTHER" id="PTHR46832:SF1">
    <property type="entry name" value="5'-METHYLTHIOADENOSINE_S-ADENOSYLHOMOCYSTEINE NUCLEOSIDASE"/>
    <property type="match status" value="1"/>
</dbReference>
<evidence type="ECO:0000313" key="2">
    <source>
        <dbReference type="EMBL" id="PHN02322.1"/>
    </source>
</evidence>
<keyword evidence="3" id="KW-1185">Reference proteome</keyword>
<feature type="domain" description="Nucleoside phosphorylase" evidence="1">
    <location>
        <begin position="2"/>
        <end position="239"/>
    </location>
</feature>
<dbReference type="Proteomes" id="UP000223913">
    <property type="component" value="Unassembled WGS sequence"/>
</dbReference>